<organism evidence="4 5">
    <name type="scientific">Gadus morhua</name>
    <name type="common">Atlantic cod</name>
    <dbReference type="NCBI Taxonomy" id="8049"/>
    <lineage>
        <taxon>Eukaryota</taxon>
        <taxon>Metazoa</taxon>
        <taxon>Chordata</taxon>
        <taxon>Craniata</taxon>
        <taxon>Vertebrata</taxon>
        <taxon>Euteleostomi</taxon>
        <taxon>Actinopterygii</taxon>
        <taxon>Neopterygii</taxon>
        <taxon>Teleostei</taxon>
        <taxon>Neoteleostei</taxon>
        <taxon>Acanthomorphata</taxon>
        <taxon>Zeiogadaria</taxon>
        <taxon>Gadariae</taxon>
        <taxon>Gadiformes</taxon>
        <taxon>Gadoidei</taxon>
        <taxon>Gadidae</taxon>
        <taxon>Gadus</taxon>
    </lineage>
</organism>
<protein>
    <submittedName>
        <fullName evidence="4">Thymocyte selection associated family member 2</fullName>
    </submittedName>
</protein>
<dbReference type="PANTHER" id="PTHR15215">
    <property type="entry name" value="CABIT DOMAIN-CONTAINING PROTEIN"/>
    <property type="match status" value="1"/>
</dbReference>
<dbReference type="Ensembl" id="ENSGMOT00000017310.2">
    <property type="protein sequence ID" value="ENSGMOP00000016889.2"/>
    <property type="gene ID" value="ENSGMOG00000015743.2"/>
</dbReference>
<feature type="domain" description="CABIT" evidence="3">
    <location>
        <begin position="18"/>
        <end position="244"/>
    </location>
</feature>
<dbReference type="GO" id="GO:0005634">
    <property type="term" value="C:nucleus"/>
    <property type="evidence" value="ECO:0007669"/>
    <property type="project" value="TreeGrafter"/>
</dbReference>
<evidence type="ECO:0000256" key="1">
    <source>
        <dbReference type="ARBA" id="ARBA00006414"/>
    </source>
</evidence>
<dbReference type="GeneTree" id="ENSGT00530000063770"/>
<dbReference type="InterPro" id="IPR039671">
    <property type="entry name" value="THEMIS"/>
</dbReference>
<sequence length="623" mass="69296">MSSLPLQQLIATINTRQLPVVLQVCSGIYFQGSVYELSGSEVCFSTGDLVKVTGLTLISVNCEDTISGQISELPLNSKGVFKQFREGRRYLSLKDMLGARSQGTGNPGLPFSFISRCELTVDDLVMGPGTVMVAHSVEAPRGEGGTGRMLCRMSGSQGGSVRLVLPLSCQGEFYECFSLQEIMSRTELCRGLFCSVDAIVGAERPLIFRPVYEVEARMHLRKDTVRFPSSLEVDVVEVTDQPDDMAFITPLTLDELLTLPDDTFPATARIVETPTVDHLVQSGWVEELRGDQELILHGKGSVSMALFSSARRIKRQYFLVSEGYGGRFRRRPREFLSVFEVYVASTQAPGLRVTVTRSVQEAEDDVSGLVVGEELEVVGHRIGAQEAQQSNPKQSADVLICRRIEELSDDEEELPLHWHGFFREVISNNKKYKIKDLCQQFSLPLNVKVVSRDADLAADPLYGISSLRLECVTVENFIQASFPTSPEYCFTIPIRCLSMVVYFTQESLPWPRDEPPVVHVEVVTEVTESFYLEKCRLIYSQQPPPPRPPKHNLSLAVKVTPKPCIREPLADSHPARSANGSEPEEGLRRQSVPSKAKVPLPLPKVTPRTTECFKRVSGSLHQQ</sequence>
<feature type="region of interest" description="Disordered" evidence="2">
    <location>
        <begin position="567"/>
        <end position="606"/>
    </location>
</feature>
<gene>
    <name evidence="4" type="primary">THEMIS2</name>
</gene>
<reference evidence="4" key="2">
    <citation type="submission" date="2025-09" db="UniProtKB">
        <authorList>
            <consortium name="Ensembl"/>
        </authorList>
    </citation>
    <scope>IDENTIFICATION</scope>
</reference>
<evidence type="ECO:0000313" key="4">
    <source>
        <dbReference type="Ensembl" id="ENSGMOP00000016889.2"/>
    </source>
</evidence>
<comment type="similarity">
    <text evidence="1">Belongs to the themis family.</text>
</comment>
<dbReference type="GO" id="GO:0050852">
    <property type="term" value="P:T cell receptor signaling pathway"/>
    <property type="evidence" value="ECO:0007669"/>
    <property type="project" value="TreeGrafter"/>
</dbReference>
<dbReference type="Proteomes" id="UP000694546">
    <property type="component" value="Chromosome 11"/>
</dbReference>
<accession>A0A8C4ZKQ3</accession>
<feature type="domain" description="CABIT" evidence="3">
    <location>
        <begin position="264"/>
        <end position="480"/>
    </location>
</feature>
<evidence type="ECO:0000313" key="5">
    <source>
        <dbReference type="Proteomes" id="UP000694546"/>
    </source>
</evidence>
<dbReference type="GO" id="GO:0005737">
    <property type="term" value="C:cytoplasm"/>
    <property type="evidence" value="ECO:0007669"/>
    <property type="project" value="TreeGrafter"/>
</dbReference>
<dbReference type="AlphaFoldDB" id="A0A8C4ZKQ3"/>
<dbReference type="InterPro" id="IPR025946">
    <property type="entry name" value="CABIT_dom"/>
</dbReference>
<dbReference type="PANTHER" id="PTHR15215:SF2">
    <property type="entry name" value="PROTEIN THEMIS2"/>
    <property type="match status" value="1"/>
</dbReference>
<name>A0A8C4ZKQ3_GADMO</name>
<dbReference type="OMA" id="RPEYEVQ"/>
<dbReference type="Pfam" id="PF12736">
    <property type="entry name" value="CABIT"/>
    <property type="match status" value="2"/>
</dbReference>
<reference evidence="4" key="1">
    <citation type="submission" date="2025-08" db="UniProtKB">
        <authorList>
            <consortium name="Ensembl"/>
        </authorList>
    </citation>
    <scope>IDENTIFICATION</scope>
</reference>
<proteinExistence type="inferred from homology"/>
<evidence type="ECO:0000259" key="3">
    <source>
        <dbReference type="Pfam" id="PF12736"/>
    </source>
</evidence>
<keyword evidence="5" id="KW-1185">Reference proteome</keyword>
<evidence type="ECO:0000256" key="2">
    <source>
        <dbReference type="SAM" id="MobiDB-lite"/>
    </source>
</evidence>